<evidence type="ECO:0000313" key="1">
    <source>
        <dbReference type="EMBL" id="KGO52484.1"/>
    </source>
</evidence>
<comment type="caution">
    <text evidence="1">The sequence shown here is derived from an EMBL/GenBank/DDBJ whole genome shotgun (WGS) entry which is preliminary data.</text>
</comment>
<dbReference type="STRING" id="27334.A0A0A2JAV4"/>
<dbReference type="Gene3D" id="1.25.40.10">
    <property type="entry name" value="Tetratricopeptide repeat domain"/>
    <property type="match status" value="1"/>
</dbReference>
<dbReference type="AlphaFoldDB" id="A0A0A2JAV4"/>
<dbReference type="InterPro" id="IPR011990">
    <property type="entry name" value="TPR-like_helical_dom_sf"/>
</dbReference>
<dbReference type="OrthoDB" id="1099at2759"/>
<reference evidence="1 2" key="1">
    <citation type="journal article" date="2015" name="Mol. Plant Microbe Interact.">
        <title>Genome, transcriptome, and functional analyses of Penicillium expansum provide new insights into secondary metabolism and pathogenicity.</title>
        <authorList>
            <person name="Ballester A.R."/>
            <person name="Marcet-Houben M."/>
            <person name="Levin E."/>
            <person name="Sela N."/>
            <person name="Selma-Lazaro C."/>
            <person name="Carmona L."/>
            <person name="Wisniewski M."/>
            <person name="Droby S."/>
            <person name="Gonzalez-Candelas L."/>
            <person name="Gabaldon T."/>
        </authorList>
    </citation>
    <scope>NUCLEOTIDE SEQUENCE [LARGE SCALE GENOMIC DNA]</scope>
    <source>
        <strain evidence="1 2">MD-8</strain>
    </source>
</reference>
<dbReference type="Proteomes" id="UP000030143">
    <property type="component" value="Unassembled WGS sequence"/>
</dbReference>
<protein>
    <submittedName>
        <fullName evidence="1">Tetratricopeptide-like helical</fullName>
    </submittedName>
</protein>
<dbReference type="VEuPathDB" id="FungiDB:PEXP_099470"/>
<dbReference type="SUPFAM" id="SSF48452">
    <property type="entry name" value="TPR-like"/>
    <property type="match status" value="1"/>
</dbReference>
<dbReference type="GeneID" id="27677566"/>
<dbReference type="PANTHER" id="PTHR45588:SF1">
    <property type="entry name" value="WW DOMAIN-CONTAINING PROTEIN"/>
    <property type="match status" value="1"/>
</dbReference>
<sequence>MSEDPYYDLGSYQLLVKTSSPECQLWFDRGYRWAQGFNHGEAARCFRKAIAHDETCAMAYWGLSYALGPNYNKAWIRFDRSDLLKTTTEARHLLQKAQTYTTQETPVEFALIEALKARFPRSEVLPEDLGSLDLSYGEAMRPVYERFSDDLDVAALTAEALMCFTPRGLWNLDTGEPTGAHTVLAREIIERAMTLPGGAEHPALCHLYIHLMEMSPYPEIALPAADRLRFLMPEASHMLHMPTHIDIACGDYRRAVDSNHQAMLADDKFFARTEGTNLYKLYRAHNIYVKLYSALISGRFKEALSAANRLPGILTTEVLSISSPPMADWVESFLGAIVHVLVRFGRWEEILQNLPIPEDKQLYCSTTSMIYYGRGIALAVLGRVDEAKLEQAKFETARALVPRTRLSSLPALEVDVLKVASAMLQGEIQYREGNFEVAFRSLREAVALEDGLPYSDPPPWMQPTRHALGALLLEQGHTEEAELVYQEDLGLSDTLPRRKARLNNVWGLHGLHECLTKTGKIREAKVIGIQKELALASADIPIAASCFCRLSSSQGTNGLQSDKSKCCA</sequence>
<dbReference type="EMBL" id="JQFZ01000264">
    <property type="protein sequence ID" value="KGO52484.1"/>
    <property type="molecule type" value="Genomic_DNA"/>
</dbReference>
<name>A0A0A2JAV4_PENEN</name>
<accession>A0A0A2JAV4</accession>
<dbReference type="PhylomeDB" id="A0A0A2JAV4"/>
<dbReference type="RefSeq" id="XP_016595225.1">
    <property type="nucleotide sequence ID" value="XM_016742147.1"/>
</dbReference>
<organism evidence="1 2">
    <name type="scientific">Penicillium expansum</name>
    <name type="common">Blue mold rot fungus</name>
    <dbReference type="NCBI Taxonomy" id="27334"/>
    <lineage>
        <taxon>Eukaryota</taxon>
        <taxon>Fungi</taxon>
        <taxon>Dikarya</taxon>
        <taxon>Ascomycota</taxon>
        <taxon>Pezizomycotina</taxon>
        <taxon>Eurotiomycetes</taxon>
        <taxon>Eurotiomycetidae</taxon>
        <taxon>Eurotiales</taxon>
        <taxon>Aspergillaceae</taxon>
        <taxon>Penicillium</taxon>
    </lineage>
</organism>
<keyword evidence="2" id="KW-1185">Reference proteome</keyword>
<proteinExistence type="predicted"/>
<evidence type="ECO:0000313" key="2">
    <source>
        <dbReference type="Proteomes" id="UP000030143"/>
    </source>
</evidence>
<dbReference type="HOGENOM" id="CLU_011527_0_1_1"/>
<gene>
    <name evidence="1" type="ORF">PEX2_048720</name>
</gene>
<dbReference type="PANTHER" id="PTHR45588">
    <property type="entry name" value="TPR DOMAIN-CONTAINING PROTEIN"/>
    <property type="match status" value="1"/>
</dbReference>